<dbReference type="OrthoDB" id="165058at2759"/>
<evidence type="ECO:0000313" key="2">
    <source>
        <dbReference type="EMBL" id="EIE23249.1"/>
    </source>
</evidence>
<keyword evidence="1" id="KW-0472">Membrane</keyword>
<reference evidence="2 3" key="1">
    <citation type="journal article" date="2012" name="Genome Biol.">
        <title>The genome of the polar eukaryotic microalga coccomyxa subellipsoidea reveals traits of cold adaptation.</title>
        <authorList>
            <person name="Blanc G."/>
            <person name="Agarkova I."/>
            <person name="Grimwood J."/>
            <person name="Kuo A."/>
            <person name="Brueggeman A."/>
            <person name="Dunigan D."/>
            <person name="Gurnon J."/>
            <person name="Ladunga I."/>
            <person name="Lindquist E."/>
            <person name="Lucas S."/>
            <person name="Pangilinan J."/>
            <person name="Proschold T."/>
            <person name="Salamov A."/>
            <person name="Schmutz J."/>
            <person name="Weeks D."/>
            <person name="Yamada T."/>
            <person name="Claverie J.M."/>
            <person name="Grigoriev I."/>
            <person name="Van Etten J."/>
            <person name="Lomsadze A."/>
            <person name="Borodovsky M."/>
        </authorList>
    </citation>
    <scope>NUCLEOTIDE SEQUENCE [LARGE SCALE GENOMIC DNA]</scope>
    <source>
        <strain evidence="2 3">C-169</strain>
    </source>
</reference>
<name>I0YXY0_COCSC</name>
<keyword evidence="1" id="KW-0812">Transmembrane</keyword>
<dbReference type="EMBL" id="AGSI01000008">
    <property type="protein sequence ID" value="EIE23249.1"/>
    <property type="molecule type" value="Genomic_DNA"/>
</dbReference>
<proteinExistence type="predicted"/>
<dbReference type="GeneID" id="17041237"/>
<dbReference type="AlphaFoldDB" id="I0YXY0"/>
<sequence length="125" mass="13542">MALNAVEVGVVLTLLMILSMTRAPWDYWTMPAVLAAIALLQFLYLTPALDLRAQQIIAAEADPQQLKDSQVRHLSHVRANVAAEPAPSAFMHGMYVCYELAKLMSLGGFVVQLCGPCTGALSMPL</sequence>
<dbReference type="RefSeq" id="XP_005647793.1">
    <property type="nucleotide sequence ID" value="XM_005647736.1"/>
</dbReference>
<keyword evidence="3" id="KW-1185">Reference proteome</keyword>
<comment type="caution">
    <text evidence="2">The sequence shown here is derived from an EMBL/GenBank/DDBJ whole genome shotgun (WGS) entry which is preliminary data.</text>
</comment>
<accession>I0YXY0</accession>
<protein>
    <submittedName>
        <fullName evidence="2">Uncharacterized protein</fullName>
    </submittedName>
</protein>
<dbReference type="Proteomes" id="UP000007264">
    <property type="component" value="Unassembled WGS sequence"/>
</dbReference>
<gene>
    <name evidence="2" type="ORF">COCSUDRAFT_42158</name>
</gene>
<evidence type="ECO:0000313" key="3">
    <source>
        <dbReference type="Proteomes" id="UP000007264"/>
    </source>
</evidence>
<feature type="transmembrane region" description="Helical" evidence="1">
    <location>
        <begin position="27"/>
        <end position="45"/>
    </location>
</feature>
<dbReference type="KEGG" id="csl:COCSUDRAFT_42158"/>
<keyword evidence="1" id="KW-1133">Transmembrane helix</keyword>
<organism evidence="2 3">
    <name type="scientific">Coccomyxa subellipsoidea (strain C-169)</name>
    <name type="common">Green microalga</name>
    <dbReference type="NCBI Taxonomy" id="574566"/>
    <lineage>
        <taxon>Eukaryota</taxon>
        <taxon>Viridiplantae</taxon>
        <taxon>Chlorophyta</taxon>
        <taxon>core chlorophytes</taxon>
        <taxon>Trebouxiophyceae</taxon>
        <taxon>Trebouxiophyceae incertae sedis</taxon>
        <taxon>Coccomyxaceae</taxon>
        <taxon>Coccomyxa</taxon>
        <taxon>Coccomyxa subellipsoidea</taxon>
    </lineage>
</organism>
<evidence type="ECO:0000256" key="1">
    <source>
        <dbReference type="SAM" id="Phobius"/>
    </source>
</evidence>